<reference evidence="1 2" key="1">
    <citation type="submission" date="2019-02" db="EMBL/GenBank/DDBJ databases">
        <title>Deep-cultivation of Planctomycetes and their phenomic and genomic characterization uncovers novel biology.</title>
        <authorList>
            <person name="Wiegand S."/>
            <person name="Jogler M."/>
            <person name="Boedeker C."/>
            <person name="Pinto D."/>
            <person name="Vollmers J."/>
            <person name="Rivas-Marin E."/>
            <person name="Kohn T."/>
            <person name="Peeters S.H."/>
            <person name="Heuer A."/>
            <person name="Rast P."/>
            <person name="Oberbeckmann S."/>
            <person name="Bunk B."/>
            <person name="Jeske O."/>
            <person name="Meyerdierks A."/>
            <person name="Storesund J.E."/>
            <person name="Kallscheuer N."/>
            <person name="Luecker S."/>
            <person name="Lage O.M."/>
            <person name="Pohl T."/>
            <person name="Merkel B.J."/>
            <person name="Hornburger P."/>
            <person name="Mueller R.-W."/>
            <person name="Bruemmer F."/>
            <person name="Labrenz M."/>
            <person name="Spormann A.M."/>
            <person name="Op Den Camp H."/>
            <person name="Overmann J."/>
            <person name="Amann R."/>
            <person name="Jetten M.S.M."/>
            <person name="Mascher T."/>
            <person name="Medema M.H."/>
            <person name="Devos D.P."/>
            <person name="Kaster A.-K."/>
            <person name="Ovreas L."/>
            <person name="Rohde M."/>
            <person name="Galperin M.Y."/>
            <person name="Jogler C."/>
        </authorList>
    </citation>
    <scope>NUCLEOTIDE SEQUENCE [LARGE SCALE GENOMIC DNA]</scope>
    <source>
        <strain evidence="1 2">Pla108</strain>
    </source>
</reference>
<comment type="caution">
    <text evidence="1">The sequence shown here is derived from an EMBL/GenBank/DDBJ whole genome shotgun (WGS) entry which is preliminary data.</text>
</comment>
<protein>
    <submittedName>
        <fullName evidence="1">Uncharacterized protein</fullName>
    </submittedName>
</protein>
<dbReference type="EMBL" id="SJPR01000002">
    <property type="protein sequence ID" value="TWT97928.1"/>
    <property type="molecule type" value="Genomic_DNA"/>
</dbReference>
<dbReference type="AlphaFoldDB" id="A0A5C6AF31"/>
<organism evidence="1 2">
    <name type="scientific">Botrimarina colliarenosi</name>
    <dbReference type="NCBI Taxonomy" id="2528001"/>
    <lineage>
        <taxon>Bacteria</taxon>
        <taxon>Pseudomonadati</taxon>
        <taxon>Planctomycetota</taxon>
        <taxon>Planctomycetia</taxon>
        <taxon>Pirellulales</taxon>
        <taxon>Lacipirellulaceae</taxon>
        <taxon>Botrimarina</taxon>
    </lineage>
</organism>
<dbReference type="RefSeq" id="WP_146444818.1">
    <property type="nucleotide sequence ID" value="NZ_SJPR01000002.1"/>
</dbReference>
<name>A0A5C6AF31_9BACT</name>
<keyword evidence="2" id="KW-1185">Reference proteome</keyword>
<proteinExistence type="predicted"/>
<evidence type="ECO:0000313" key="1">
    <source>
        <dbReference type="EMBL" id="TWT97928.1"/>
    </source>
</evidence>
<dbReference type="OrthoDB" id="9966248at2"/>
<evidence type="ECO:0000313" key="2">
    <source>
        <dbReference type="Proteomes" id="UP000317421"/>
    </source>
</evidence>
<accession>A0A5C6AF31</accession>
<gene>
    <name evidence="1" type="ORF">Pla108_20820</name>
</gene>
<sequence>MPLALTKKALAVAERRLRRACREVRHEWTPREQRHRRLEAFELQMRLAAVMGLRPVPVAAPTRAHDARRPTGR</sequence>
<dbReference type="Proteomes" id="UP000317421">
    <property type="component" value="Unassembled WGS sequence"/>
</dbReference>